<dbReference type="InterPro" id="IPR036188">
    <property type="entry name" value="FAD/NAD-bd_sf"/>
</dbReference>
<evidence type="ECO:0000313" key="2">
    <source>
        <dbReference type="EMBL" id="GAA2202473.1"/>
    </source>
</evidence>
<accession>A0ABP5NWF8</accession>
<protein>
    <submittedName>
        <fullName evidence="2">NAD(P)/FAD-dependent oxidoreductase</fullName>
    </submittedName>
</protein>
<proteinExistence type="predicted"/>
<sequence length="373" mass="39084">MTSTQPRIPSPAPAGSAAEHRIGTVIVGGGQAGLATAHWLADAGLDCVVLEARDRIGDQWRERYDSLRLFTPARVNGLPGMPYPGPKSAFPTGRELGDYLESYAASLGARIRTGVRVTSVEAVDGGGFRVATSDGELRADNVVITTGADAVPKVPAVAATLDPGIRQMHSSGYRNAGQLLPGPVLVVGAGTSGADLALESVRAGHETWLSGRHPGEIPGGERVRGPLFWFLANYILTLRTPVGRKARPAIRAGSAPLVRTKRSDLDAAGVHRVQARTVGVADGRPQLDDGTVLDVANVLWCTGYTHGYSFVRSLAVGPDGYPLQTDGAAEGIPGLFFVGLLFQRGLYSHLVGGVGKDARLVAEKIAARTRAHA</sequence>
<keyword evidence="3" id="KW-1185">Reference proteome</keyword>
<evidence type="ECO:0000256" key="1">
    <source>
        <dbReference type="ARBA" id="ARBA00023002"/>
    </source>
</evidence>
<dbReference type="RefSeq" id="WP_344300680.1">
    <property type="nucleotide sequence ID" value="NZ_BAAAQW010000010.1"/>
</dbReference>
<dbReference type="PRINTS" id="PR00368">
    <property type="entry name" value="FADPNR"/>
</dbReference>
<dbReference type="SUPFAM" id="SSF51905">
    <property type="entry name" value="FAD/NAD(P)-binding domain"/>
    <property type="match status" value="2"/>
</dbReference>
<reference evidence="3" key="1">
    <citation type="journal article" date="2019" name="Int. J. Syst. Evol. Microbiol.">
        <title>The Global Catalogue of Microorganisms (GCM) 10K type strain sequencing project: providing services to taxonomists for standard genome sequencing and annotation.</title>
        <authorList>
            <consortium name="The Broad Institute Genomics Platform"/>
            <consortium name="The Broad Institute Genome Sequencing Center for Infectious Disease"/>
            <person name="Wu L."/>
            <person name="Ma J."/>
        </authorList>
    </citation>
    <scope>NUCLEOTIDE SEQUENCE [LARGE SCALE GENOMIC DNA]</scope>
    <source>
        <strain evidence="3">JCM 16034</strain>
    </source>
</reference>
<dbReference type="PANTHER" id="PTHR43539:SF78">
    <property type="entry name" value="FLAVIN-CONTAINING MONOOXYGENASE"/>
    <property type="match status" value="1"/>
</dbReference>
<keyword evidence="1" id="KW-0560">Oxidoreductase</keyword>
<name>A0ABP5NWF8_9MICC</name>
<dbReference type="Gene3D" id="3.50.50.60">
    <property type="entry name" value="FAD/NAD(P)-binding domain"/>
    <property type="match status" value="1"/>
</dbReference>
<dbReference type="EMBL" id="BAAAQW010000010">
    <property type="protein sequence ID" value="GAA2202473.1"/>
    <property type="molecule type" value="Genomic_DNA"/>
</dbReference>
<gene>
    <name evidence="2" type="ORF">GCM10009849_31040</name>
</gene>
<dbReference type="PRINTS" id="PR00411">
    <property type="entry name" value="PNDRDTASEI"/>
</dbReference>
<comment type="caution">
    <text evidence="2">The sequence shown here is derived from an EMBL/GenBank/DDBJ whole genome shotgun (WGS) entry which is preliminary data.</text>
</comment>
<dbReference type="Pfam" id="PF13738">
    <property type="entry name" value="Pyr_redox_3"/>
    <property type="match status" value="1"/>
</dbReference>
<dbReference type="PANTHER" id="PTHR43539">
    <property type="entry name" value="FLAVIN-BINDING MONOOXYGENASE-LIKE PROTEIN (AFU_ORTHOLOGUE AFUA_4G09220)"/>
    <property type="match status" value="1"/>
</dbReference>
<organism evidence="2 3">
    <name type="scientific">Sinomonas flava</name>
    <dbReference type="NCBI Taxonomy" id="496857"/>
    <lineage>
        <taxon>Bacteria</taxon>
        <taxon>Bacillati</taxon>
        <taxon>Actinomycetota</taxon>
        <taxon>Actinomycetes</taxon>
        <taxon>Micrococcales</taxon>
        <taxon>Micrococcaceae</taxon>
        <taxon>Sinomonas</taxon>
    </lineage>
</organism>
<dbReference type="InterPro" id="IPR050982">
    <property type="entry name" value="Auxin_biosynth/cation_transpt"/>
</dbReference>
<dbReference type="Proteomes" id="UP001500432">
    <property type="component" value="Unassembled WGS sequence"/>
</dbReference>
<evidence type="ECO:0000313" key="3">
    <source>
        <dbReference type="Proteomes" id="UP001500432"/>
    </source>
</evidence>